<keyword evidence="3" id="KW-1185">Reference proteome</keyword>
<gene>
    <name evidence="2" type="ORF">C2845_PM05G27430</name>
</gene>
<protein>
    <submittedName>
        <fullName evidence="2">Uncharacterized protein</fullName>
    </submittedName>
</protein>
<accession>A0A3L6SUU7</accession>
<reference evidence="3" key="1">
    <citation type="journal article" date="2019" name="Nat. Commun.">
        <title>The genome of broomcorn millet.</title>
        <authorList>
            <person name="Zou C."/>
            <person name="Miki D."/>
            <person name="Li D."/>
            <person name="Tang Q."/>
            <person name="Xiao L."/>
            <person name="Rajput S."/>
            <person name="Deng P."/>
            <person name="Jia W."/>
            <person name="Huang R."/>
            <person name="Zhang M."/>
            <person name="Sun Y."/>
            <person name="Hu J."/>
            <person name="Fu X."/>
            <person name="Schnable P.S."/>
            <person name="Li F."/>
            <person name="Zhang H."/>
            <person name="Feng B."/>
            <person name="Zhu X."/>
            <person name="Liu R."/>
            <person name="Schnable J.C."/>
            <person name="Zhu J.-K."/>
            <person name="Zhang H."/>
        </authorList>
    </citation>
    <scope>NUCLEOTIDE SEQUENCE [LARGE SCALE GENOMIC DNA]</scope>
</reference>
<feature type="compositionally biased region" description="Acidic residues" evidence="1">
    <location>
        <begin position="50"/>
        <end position="70"/>
    </location>
</feature>
<evidence type="ECO:0000256" key="1">
    <source>
        <dbReference type="SAM" id="MobiDB-lite"/>
    </source>
</evidence>
<evidence type="ECO:0000313" key="2">
    <source>
        <dbReference type="EMBL" id="RLN28222.1"/>
    </source>
</evidence>
<dbReference type="EMBL" id="PQIB02000003">
    <property type="protein sequence ID" value="RLN28222.1"/>
    <property type="molecule type" value="Genomic_DNA"/>
</dbReference>
<comment type="caution">
    <text evidence="2">The sequence shown here is derived from an EMBL/GenBank/DDBJ whole genome shotgun (WGS) entry which is preliminary data.</text>
</comment>
<name>A0A3L6SUU7_PANMI</name>
<dbReference type="Proteomes" id="UP000275267">
    <property type="component" value="Unassembled WGS sequence"/>
</dbReference>
<feature type="region of interest" description="Disordered" evidence="1">
    <location>
        <begin position="41"/>
        <end position="81"/>
    </location>
</feature>
<proteinExistence type="predicted"/>
<dbReference type="AlphaFoldDB" id="A0A3L6SUU7"/>
<sequence>MEVRQFKRYAEGHADREHEVREELALLSDLAASYHTFLQSHGIDPNSFTDVEEELGEEGDEAEQFDMDEAESGRSTAGWGKRRLTRGGRRIFFRLGAHPRGADIAPDGVVYGTAEKLDVKLGTVGGGFFRLFPK</sequence>
<dbReference type="STRING" id="4540.A0A3L6SUU7"/>
<evidence type="ECO:0000313" key="3">
    <source>
        <dbReference type="Proteomes" id="UP000275267"/>
    </source>
</evidence>
<organism evidence="2 3">
    <name type="scientific">Panicum miliaceum</name>
    <name type="common">Proso millet</name>
    <name type="synonym">Broomcorn millet</name>
    <dbReference type="NCBI Taxonomy" id="4540"/>
    <lineage>
        <taxon>Eukaryota</taxon>
        <taxon>Viridiplantae</taxon>
        <taxon>Streptophyta</taxon>
        <taxon>Embryophyta</taxon>
        <taxon>Tracheophyta</taxon>
        <taxon>Spermatophyta</taxon>
        <taxon>Magnoliopsida</taxon>
        <taxon>Liliopsida</taxon>
        <taxon>Poales</taxon>
        <taxon>Poaceae</taxon>
        <taxon>PACMAD clade</taxon>
        <taxon>Panicoideae</taxon>
        <taxon>Panicodae</taxon>
        <taxon>Paniceae</taxon>
        <taxon>Panicinae</taxon>
        <taxon>Panicum</taxon>
        <taxon>Panicum sect. Panicum</taxon>
    </lineage>
</organism>